<comment type="caution">
    <text evidence="1">The sequence shown here is derived from an EMBL/GenBank/DDBJ whole genome shotgun (WGS) entry which is preliminary data.</text>
</comment>
<dbReference type="RefSeq" id="WP_076453892.1">
    <property type="nucleotide sequence ID" value="NZ_FTOB01000002.1"/>
</dbReference>
<accession>A0ABY1KL49</accession>
<name>A0ABY1KL49_9FLAO</name>
<evidence type="ECO:0000313" key="1">
    <source>
        <dbReference type="EMBL" id="SIS47049.1"/>
    </source>
</evidence>
<keyword evidence="2" id="KW-1185">Reference proteome</keyword>
<sequence>MKNSIKRSPRTFSTLLLFFSFYSFILNISCDSKEEEEEEDCTKTAVVSDTYFLNNQQYFIDKTIELPCSFPDPEPLTQIDPPELDGFTYDVLFYEFTPDTGNNTSRWRFEIQLNNPNDYEVTGLPILTVKIGEQTSSQSYSDKTTLPCFQLGAKSSCTLFYDQESSLDLGIINDIELINVQYFLTN</sequence>
<gene>
    <name evidence="1" type="ORF">SAMN05421766_10287</name>
</gene>
<proteinExistence type="predicted"/>
<dbReference type="Proteomes" id="UP000185728">
    <property type="component" value="Unassembled WGS sequence"/>
</dbReference>
<dbReference type="EMBL" id="FTOB01000002">
    <property type="protein sequence ID" value="SIS47049.1"/>
    <property type="molecule type" value="Genomic_DNA"/>
</dbReference>
<protein>
    <recommendedName>
        <fullName evidence="3">Lipoprotein</fullName>
    </recommendedName>
</protein>
<reference evidence="1 2" key="1">
    <citation type="submission" date="2017-01" db="EMBL/GenBank/DDBJ databases">
        <authorList>
            <person name="Varghese N."/>
            <person name="Submissions S."/>
        </authorList>
    </citation>
    <scope>NUCLEOTIDE SEQUENCE [LARGE SCALE GENOMIC DNA]</scope>
    <source>
        <strain evidence="1 2">DSM 2061</strain>
    </source>
</reference>
<evidence type="ECO:0008006" key="3">
    <source>
        <dbReference type="Google" id="ProtNLM"/>
    </source>
</evidence>
<organism evidence="1 2">
    <name type="scientific">Zobellia uliginosa</name>
    <dbReference type="NCBI Taxonomy" id="143224"/>
    <lineage>
        <taxon>Bacteria</taxon>
        <taxon>Pseudomonadati</taxon>
        <taxon>Bacteroidota</taxon>
        <taxon>Flavobacteriia</taxon>
        <taxon>Flavobacteriales</taxon>
        <taxon>Flavobacteriaceae</taxon>
        <taxon>Zobellia</taxon>
    </lineage>
</organism>
<evidence type="ECO:0000313" key="2">
    <source>
        <dbReference type="Proteomes" id="UP000185728"/>
    </source>
</evidence>